<dbReference type="EMBL" id="JAWZYT010003716">
    <property type="protein sequence ID" value="KAK4297093.1"/>
    <property type="molecule type" value="Genomic_DNA"/>
</dbReference>
<sequence>MVVEQARTPYPARPDPCTQGAQARDQHNPSRMNGSHWSFTEAHRGARSACLASPSLRSHPPSNTLPMPDPPIRQSRRKQDSGYLDSVIGEVPSGVIGGVPTLLLVEFRLCYWYGTQCVIVITYCTVNDKGKICGALYN</sequence>
<protein>
    <submittedName>
        <fullName evidence="2">Uncharacterized protein</fullName>
    </submittedName>
</protein>
<name>A0AAE1TSV0_9EUCA</name>
<accession>A0AAE1TSV0</accession>
<evidence type="ECO:0000313" key="2">
    <source>
        <dbReference type="EMBL" id="KAK4297093.1"/>
    </source>
</evidence>
<comment type="caution">
    <text evidence="2">The sequence shown here is derived from an EMBL/GenBank/DDBJ whole genome shotgun (WGS) entry which is preliminary data.</text>
</comment>
<dbReference type="Proteomes" id="UP001292094">
    <property type="component" value="Unassembled WGS sequence"/>
</dbReference>
<gene>
    <name evidence="2" type="ORF">Pmani_030455</name>
</gene>
<dbReference type="AlphaFoldDB" id="A0AAE1TSV0"/>
<evidence type="ECO:0000313" key="3">
    <source>
        <dbReference type="Proteomes" id="UP001292094"/>
    </source>
</evidence>
<keyword evidence="3" id="KW-1185">Reference proteome</keyword>
<proteinExistence type="predicted"/>
<organism evidence="2 3">
    <name type="scientific">Petrolisthes manimaculis</name>
    <dbReference type="NCBI Taxonomy" id="1843537"/>
    <lineage>
        <taxon>Eukaryota</taxon>
        <taxon>Metazoa</taxon>
        <taxon>Ecdysozoa</taxon>
        <taxon>Arthropoda</taxon>
        <taxon>Crustacea</taxon>
        <taxon>Multicrustacea</taxon>
        <taxon>Malacostraca</taxon>
        <taxon>Eumalacostraca</taxon>
        <taxon>Eucarida</taxon>
        <taxon>Decapoda</taxon>
        <taxon>Pleocyemata</taxon>
        <taxon>Anomura</taxon>
        <taxon>Galatheoidea</taxon>
        <taxon>Porcellanidae</taxon>
        <taxon>Petrolisthes</taxon>
    </lineage>
</organism>
<feature type="region of interest" description="Disordered" evidence="1">
    <location>
        <begin position="1"/>
        <end position="81"/>
    </location>
</feature>
<evidence type="ECO:0000256" key="1">
    <source>
        <dbReference type="SAM" id="MobiDB-lite"/>
    </source>
</evidence>
<feature type="compositionally biased region" description="Polar residues" evidence="1">
    <location>
        <begin position="29"/>
        <end position="38"/>
    </location>
</feature>
<reference evidence="2" key="1">
    <citation type="submission" date="2023-11" db="EMBL/GenBank/DDBJ databases">
        <title>Genome assemblies of two species of porcelain crab, Petrolisthes cinctipes and Petrolisthes manimaculis (Anomura: Porcellanidae).</title>
        <authorList>
            <person name="Angst P."/>
        </authorList>
    </citation>
    <scope>NUCLEOTIDE SEQUENCE</scope>
    <source>
        <strain evidence="2">PB745_02</strain>
        <tissue evidence="2">Gill</tissue>
    </source>
</reference>